<dbReference type="STRING" id="356305.SAMN05421841_2884"/>
<evidence type="ECO:0000256" key="2">
    <source>
        <dbReference type="ARBA" id="ARBA00005916"/>
    </source>
</evidence>
<dbReference type="Gene3D" id="3.30.460.30">
    <property type="entry name" value="Glutamyl-tRNA reductase, N-terminal domain"/>
    <property type="match status" value="1"/>
</dbReference>
<dbReference type="InterPro" id="IPR018214">
    <property type="entry name" value="GluRdtase_CS"/>
</dbReference>
<evidence type="ECO:0000313" key="17">
    <source>
        <dbReference type="EMBL" id="SEW41896.1"/>
    </source>
</evidence>
<comment type="pathway">
    <text evidence="1 8 13">Porphyrin-containing compound metabolism; protoporphyrin-IX biosynthesis; 5-aminolevulinate from L-glutamyl-tRNA(Glu): step 1/2.</text>
</comment>
<comment type="miscellaneous">
    <text evidence="8">During catalysis, the active site Cys acts as a nucleophile attacking the alpha-carbonyl group of tRNA-bound glutamate with the formation of a thioester intermediate between enzyme and glutamate, and the concomitant release of tRNA(Glu). The thioester intermediate is finally reduced by direct hydride transfer from NADPH, to form the product GSA.</text>
</comment>
<proteinExistence type="inferred from homology"/>
<keyword evidence="6 8" id="KW-0627">Porphyrin biosynthesis</keyword>
<keyword evidence="4 8" id="KW-0521">NADP</keyword>
<feature type="domain" description="Quinate/shikimate 5-dehydrogenase/glutamyl-tRNA reductase" evidence="15">
    <location>
        <begin position="194"/>
        <end position="315"/>
    </location>
</feature>
<dbReference type="InterPro" id="IPR036343">
    <property type="entry name" value="GluRdtase_N_sf"/>
</dbReference>
<dbReference type="InterPro" id="IPR006151">
    <property type="entry name" value="Shikm_DH/Glu-tRNA_Rdtase"/>
</dbReference>
<dbReference type="AlphaFoldDB" id="A0A1I0RLA4"/>
<accession>A0A1I0RLA4</accession>
<dbReference type="SUPFAM" id="SSF51735">
    <property type="entry name" value="NAD(P)-binding Rossmann-fold domains"/>
    <property type="match status" value="1"/>
</dbReference>
<comment type="similarity">
    <text evidence="2 8 13">Belongs to the glutamyl-tRNA reductase family.</text>
</comment>
<comment type="subunit">
    <text evidence="8">Homodimer.</text>
</comment>
<sequence length="434" mass="50146">MKKNVNLRLLMLQYSNIHQTSNFAVLSISFEKADVETRGKFAFFDENIKNFVTRIHDEDLGDAFVVSTCNRTEIYTTSPNYLLVAEEYCKTIGVNLMDFLQFANILTKEEALIHLFRVAAGLESQIIGDFEIIGQIKKAYNRFKKERQNSNPFLERAINSAIQISKRIKNETGISNGAASVSYAAVHYILNNQKRITEKNILLLGVGEIGQNTVENLVKHVYQPKIKIANRTQETAAKISEKYNIPHIDYADFDQELKNTDILIVATGARHPIVNKSHFPNGKETLVIDLSIPNNVDKNVIENENVTLIDVDELSKQIQETIQQREKEVPKAEKIIKELAKDFLEWEKKRRLAPNIHHFKAVLKNMERNEMHNFYKKNKYINITDMELSDKMIQKITNRFAKYIIDNPLKAEEISKLMHEILVEQPNNEFNEKH</sequence>
<evidence type="ECO:0000256" key="12">
    <source>
        <dbReference type="PIRSR" id="PIRSR000445-4"/>
    </source>
</evidence>
<evidence type="ECO:0000313" key="18">
    <source>
        <dbReference type="Proteomes" id="UP000199469"/>
    </source>
</evidence>
<evidence type="ECO:0000256" key="3">
    <source>
        <dbReference type="ARBA" id="ARBA00012970"/>
    </source>
</evidence>
<dbReference type="InterPro" id="IPR015895">
    <property type="entry name" value="4pyrrol_synth_GluRdtase_N"/>
</dbReference>
<evidence type="ECO:0000256" key="7">
    <source>
        <dbReference type="ARBA" id="ARBA00047464"/>
    </source>
</evidence>
<dbReference type="NCBIfam" id="TIGR01035">
    <property type="entry name" value="hemA"/>
    <property type="match status" value="1"/>
</dbReference>
<evidence type="ECO:0000256" key="6">
    <source>
        <dbReference type="ARBA" id="ARBA00023244"/>
    </source>
</evidence>
<dbReference type="HAMAP" id="MF_00087">
    <property type="entry name" value="Glu_tRNA_reductase"/>
    <property type="match status" value="1"/>
</dbReference>
<dbReference type="Pfam" id="PF05201">
    <property type="entry name" value="GlutR_N"/>
    <property type="match status" value="1"/>
</dbReference>
<keyword evidence="18" id="KW-1185">Reference proteome</keyword>
<evidence type="ECO:0000256" key="5">
    <source>
        <dbReference type="ARBA" id="ARBA00023002"/>
    </source>
</evidence>
<comment type="domain">
    <text evidence="8">Possesses an unusual extended V-shaped dimeric structure with each monomer consisting of three distinct domains arranged along a curved 'spinal' alpha-helix. The N-terminal catalytic domain specifically recognizes the glutamate moiety of the substrate. The second domain is the NADPH-binding domain, and the third C-terminal domain is responsible for dimerization.</text>
</comment>
<dbReference type="PROSITE" id="PS00747">
    <property type="entry name" value="GLUTR"/>
    <property type="match status" value="1"/>
</dbReference>
<dbReference type="InterPro" id="IPR036453">
    <property type="entry name" value="GluRdtase_dimer_dom_sf"/>
</dbReference>
<dbReference type="EMBL" id="FOIU01000002">
    <property type="protein sequence ID" value="SEW41896.1"/>
    <property type="molecule type" value="Genomic_DNA"/>
</dbReference>
<feature type="binding site" evidence="8 10">
    <location>
        <begin position="129"/>
        <end position="131"/>
    </location>
    <ligand>
        <name>substrate</name>
    </ligand>
</feature>
<dbReference type="SUPFAM" id="SSF69075">
    <property type="entry name" value="Glutamyl tRNA-reductase dimerization domain"/>
    <property type="match status" value="1"/>
</dbReference>
<feature type="binding site" evidence="8 10">
    <location>
        <begin position="68"/>
        <end position="71"/>
    </location>
    <ligand>
        <name>substrate</name>
    </ligand>
</feature>
<evidence type="ECO:0000256" key="1">
    <source>
        <dbReference type="ARBA" id="ARBA00005059"/>
    </source>
</evidence>
<reference evidence="18" key="1">
    <citation type="submission" date="2016-10" db="EMBL/GenBank/DDBJ databases">
        <authorList>
            <person name="Varghese N."/>
            <person name="Submissions S."/>
        </authorList>
    </citation>
    <scope>NUCLEOTIDE SEQUENCE [LARGE SCALE GENOMIC DNA]</scope>
    <source>
        <strain evidence="18">DSM 17724</strain>
    </source>
</reference>
<evidence type="ECO:0000256" key="11">
    <source>
        <dbReference type="PIRSR" id="PIRSR000445-3"/>
    </source>
</evidence>
<feature type="domain" description="Glutamyl-tRNA reductase N-terminal" evidence="16">
    <location>
        <begin position="27"/>
        <end position="172"/>
    </location>
</feature>
<dbReference type="Pfam" id="PF00745">
    <property type="entry name" value="GlutR_dimer"/>
    <property type="match status" value="1"/>
</dbReference>
<feature type="domain" description="Tetrapyrrole biosynthesis glutamyl-tRNA reductase dimerisation" evidence="14">
    <location>
        <begin position="331"/>
        <end position="407"/>
    </location>
</feature>
<dbReference type="PANTHER" id="PTHR43013:SF1">
    <property type="entry name" value="GLUTAMYL-TRNA REDUCTASE"/>
    <property type="match status" value="1"/>
</dbReference>
<feature type="binding site" evidence="8 10">
    <location>
        <position position="135"/>
    </location>
    <ligand>
        <name>substrate</name>
    </ligand>
</feature>
<evidence type="ECO:0000259" key="16">
    <source>
        <dbReference type="Pfam" id="PF05201"/>
    </source>
</evidence>
<dbReference type="Gene3D" id="3.40.50.720">
    <property type="entry name" value="NAD(P)-binding Rossmann-like Domain"/>
    <property type="match status" value="1"/>
</dbReference>
<gene>
    <name evidence="8" type="primary">hemA</name>
    <name evidence="17" type="ORF">SAMN05421841_2884</name>
</gene>
<dbReference type="GO" id="GO:0008883">
    <property type="term" value="F:glutamyl-tRNA reductase activity"/>
    <property type="evidence" value="ECO:0007669"/>
    <property type="project" value="UniProtKB-UniRule"/>
</dbReference>
<dbReference type="SUPFAM" id="SSF69742">
    <property type="entry name" value="Glutamyl tRNA-reductase catalytic, N-terminal domain"/>
    <property type="match status" value="1"/>
</dbReference>
<dbReference type="InterPro" id="IPR036291">
    <property type="entry name" value="NAD(P)-bd_dom_sf"/>
</dbReference>
<evidence type="ECO:0000256" key="9">
    <source>
        <dbReference type="PIRSR" id="PIRSR000445-1"/>
    </source>
</evidence>
<dbReference type="UniPathway" id="UPA00251">
    <property type="reaction ID" value="UER00316"/>
</dbReference>
<dbReference type="Pfam" id="PF01488">
    <property type="entry name" value="Shikimate_DH"/>
    <property type="match status" value="1"/>
</dbReference>
<dbReference type="EC" id="1.2.1.70" evidence="3 8"/>
<feature type="binding site" evidence="8 11">
    <location>
        <begin position="205"/>
        <end position="210"/>
    </location>
    <ligand>
        <name>NADP(+)</name>
        <dbReference type="ChEBI" id="CHEBI:58349"/>
    </ligand>
</feature>
<comment type="function">
    <text evidence="8">Catalyzes the NADPH-dependent reduction of glutamyl-tRNA(Glu) to glutamate 1-semialdehyde (GSA).</text>
</comment>
<dbReference type="InterPro" id="IPR015896">
    <property type="entry name" value="4pyrrol_synth_GluRdtase_dimer"/>
</dbReference>
<comment type="catalytic activity">
    <reaction evidence="7 8 13">
        <text>(S)-4-amino-5-oxopentanoate + tRNA(Glu) + NADP(+) = L-glutamyl-tRNA(Glu) + NADPH + H(+)</text>
        <dbReference type="Rhea" id="RHEA:12344"/>
        <dbReference type="Rhea" id="RHEA-COMP:9663"/>
        <dbReference type="Rhea" id="RHEA-COMP:9680"/>
        <dbReference type="ChEBI" id="CHEBI:15378"/>
        <dbReference type="ChEBI" id="CHEBI:57501"/>
        <dbReference type="ChEBI" id="CHEBI:57783"/>
        <dbReference type="ChEBI" id="CHEBI:58349"/>
        <dbReference type="ChEBI" id="CHEBI:78442"/>
        <dbReference type="ChEBI" id="CHEBI:78520"/>
        <dbReference type="EC" id="1.2.1.70"/>
    </reaction>
</comment>
<organism evidence="17 18">
    <name type="scientific">Chryseobacterium wanjuense</name>
    <dbReference type="NCBI Taxonomy" id="356305"/>
    <lineage>
        <taxon>Bacteria</taxon>
        <taxon>Pseudomonadati</taxon>
        <taxon>Bacteroidota</taxon>
        <taxon>Flavobacteriia</taxon>
        <taxon>Flavobacteriales</taxon>
        <taxon>Weeksellaceae</taxon>
        <taxon>Chryseobacterium group</taxon>
        <taxon>Chryseobacterium</taxon>
    </lineage>
</organism>
<evidence type="ECO:0000256" key="8">
    <source>
        <dbReference type="HAMAP-Rule" id="MF_00087"/>
    </source>
</evidence>
<dbReference type="InterPro" id="IPR000343">
    <property type="entry name" value="4pyrrol_synth_GluRdtase"/>
</dbReference>
<evidence type="ECO:0000259" key="15">
    <source>
        <dbReference type="Pfam" id="PF01488"/>
    </source>
</evidence>
<dbReference type="PANTHER" id="PTHR43013">
    <property type="entry name" value="GLUTAMYL-TRNA REDUCTASE"/>
    <property type="match status" value="1"/>
</dbReference>
<feature type="site" description="Important for activity" evidence="8 12">
    <location>
        <position position="114"/>
    </location>
</feature>
<feature type="binding site" evidence="8 10">
    <location>
        <position position="124"/>
    </location>
    <ligand>
        <name>substrate</name>
    </ligand>
</feature>
<dbReference type="Proteomes" id="UP000199469">
    <property type="component" value="Unassembled WGS sequence"/>
</dbReference>
<dbReference type="PIRSF" id="PIRSF000445">
    <property type="entry name" value="4pyrrol_synth_GluRdtase"/>
    <property type="match status" value="1"/>
</dbReference>
<feature type="active site" description="Nucleophile" evidence="8 9">
    <location>
        <position position="69"/>
    </location>
</feature>
<dbReference type="FunFam" id="3.30.460.30:FF:000001">
    <property type="entry name" value="Glutamyl-tRNA reductase"/>
    <property type="match status" value="1"/>
</dbReference>
<evidence type="ECO:0000259" key="14">
    <source>
        <dbReference type="Pfam" id="PF00745"/>
    </source>
</evidence>
<protein>
    <recommendedName>
        <fullName evidence="3 8">Glutamyl-tRNA reductase</fullName>
        <shortName evidence="8">GluTR</shortName>
        <ecNumber evidence="3 8">1.2.1.70</ecNumber>
    </recommendedName>
</protein>
<evidence type="ECO:0000256" key="4">
    <source>
        <dbReference type="ARBA" id="ARBA00022857"/>
    </source>
</evidence>
<evidence type="ECO:0000256" key="10">
    <source>
        <dbReference type="PIRSR" id="PIRSR000445-2"/>
    </source>
</evidence>
<dbReference type="GO" id="GO:0019353">
    <property type="term" value="P:protoporphyrinogen IX biosynthetic process from glutamate"/>
    <property type="evidence" value="ECO:0007669"/>
    <property type="project" value="TreeGrafter"/>
</dbReference>
<name>A0A1I0RLA4_9FLAO</name>
<dbReference type="GO" id="GO:0050661">
    <property type="term" value="F:NADP binding"/>
    <property type="evidence" value="ECO:0007669"/>
    <property type="project" value="InterPro"/>
</dbReference>
<keyword evidence="5 8" id="KW-0560">Oxidoreductase</keyword>
<evidence type="ECO:0000256" key="13">
    <source>
        <dbReference type="RuleBase" id="RU000584"/>
    </source>
</evidence>